<evidence type="ECO:0008006" key="3">
    <source>
        <dbReference type="Google" id="ProtNLM"/>
    </source>
</evidence>
<sequence>MSNKLVTRLRNKDPVSQDDENVTKKEAANEIERLEEELDRLRGALEQIGDQAFEHTNSTRLTDQLWHFVRWAKSVAREALESSGSAQGVKGKNE</sequence>
<dbReference type="AlphaFoldDB" id="A0A381YEL3"/>
<name>A0A381YEL3_9ZZZZ</name>
<protein>
    <recommendedName>
        <fullName evidence="3">Nucleotide exchange factor GrpE</fullName>
    </recommendedName>
</protein>
<gene>
    <name evidence="2" type="ORF">METZ01_LOCUS128400</name>
</gene>
<feature type="region of interest" description="Disordered" evidence="1">
    <location>
        <begin position="1"/>
        <end position="28"/>
    </location>
</feature>
<evidence type="ECO:0000256" key="1">
    <source>
        <dbReference type="SAM" id="MobiDB-lite"/>
    </source>
</evidence>
<proteinExistence type="predicted"/>
<dbReference type="EMBL" id="UINC01018071">
    <property type="protein sequence ID" value="SVA75546.1"/>
    <property type="molecule type" value="Genomic_DNA"/>
</dbReference>
<reference evidence="2" key="1">
    <citation type="submission" date="2018-05" db="EMBL/GenBank/DDBJ databases">
        <authorList>
            <person name="Lanie J.A."/>
            <person name="Ng W.-L."/>
            <person name="Kazmierczak K.M."/>
            <person name="Andrzejewski T.M."/>
            <person name="Davidsen T.M."/>
            <person name="Wayne K.J."/>
            <person name="Tettelin H."/>
            <person name="Glass J.I."/>
            <person name="Rusch D."/>
            <person name="Podicherti R."/>
            <person name="Tsui H.-C.T."/>
            <person name="Winkler M.E."/>
        </authorList>
    </citation>
    <scope>NUCLEOTIDE SEQUENCE</scope>
</reference>
<evidence type="ECO:0000313" key="2">
    <source>
        <dbReference type="EMBL" id="SVA75546.1"/>
    </source>
</evidence>
<accession>A0A381YEL3</accession>
<feature type="compositionally biased region" description="Basic and acidic residues" evidence="1">
    <location>
        <begin position="10"/>
        <end position="28"/>
    </location>
</feature>
<organism evidence="2">
    <name type="scientific">marine metagenome</name>
    <dbReference type="NCBI Taxonomy" id="408172"/>
    <lineage>
        <taxon>unclassified sequences</taxon>
        <taxon>metagenomes</taxon>
        <taxon>ecological metagenomes</taxon>
    </lineage>
</organism>